<organism evidence="1 2">
    <name type="scientific">Cordylochernes scorpioides</name>
    <dbReference type="NCBI Taxonomy" id="51811"/>
    <lineage>
        <taxon>Eukaryota</taxon>
        <taxon>Metazoa</taxon>
        <taxon>Ecdysozoa</taxon>
        <taxon>Arthropoda</taxon>
        <taxon>Chelicerata</taxon>
        <taxon>Arachnida</taxon>
        <taxon>Pseudoscorpiones</taxon>
        <taxon>Cheliferoidea</taxon>
        <taxon>Chernetidae</taxon>
        <taxon>Cordylochernes</taxon>
    </lineage>
</organism>
<gene>
    <name evidence="1" type="ORF">LAZ67_18001775</name>
</gene>
<reference evidence="1 2" key="1">
    <citation type="submission" date="2022-01" db="EMBL/GenBank/DDBJ databases">
        <title>A chromosomal length assembly of Cordylochernes scorpioides.</title>
        <authorList>
            <person name="Zeh D."/>
            <person name="Zeh J."/>
        </authorList>
    </citation>
    <scope>NUCLEOTIDE SEQUENCE [LARGE SCALE GENOMIC DNA]</scope>
    <source>
        <strain evidence="1">IN4F17</strain>
        <tissue evidence="1">Whole Body</tissue>
    </source>
</reference>
<name>A0ABY6LG14_9ARAC</name>
<evidence type="ECO:0000313" key="1">
    <source>
        <dbReference type="EMBL" id="UYV80126.1"/>
    </source>
</evidence>
<protein>
    <submittedName>
        <fullName evidence="1">Uncharacterized protein</fullName>
    </submittedName>
</protein>
<accession>A0ABY6LG14</accession>
<dbReference type="Proteomes" id="UP001235939">
    <property type="component" value="Chromosome 18"/>
</dbReference>
<dbReference type="EMBL" id="CP092880">
    <property type="protein sequence ID" value="UYV80126.1"/>
    <property type="molecule type" value="Genomic_DNA"/>
</dbReference>
<evidence type="ECO:0000313" key="2">
    <source>
        <dbReference type="Proteomes" id="UP001235939"/>
    </source>
</evidence>
<proteinExistence type="predicted"/>
<sequence length="82" mass="9795">MVELSELSYYRYCRITVCYLIGRRSGHQNMVELSRFINQVNRENYPCQPKIYKVLEISQPLWKSNRNIKADNWLTPVELVVS</sequence>
<keyword evidence="2" id="KW-1185">Reference proteome</keyword>